<sequence>MVIVIDGEELKYTISLGITEGRTDDANHLEWLKRADKALYQSKELGRNRTSVL</sequence>
<dbReference type="InterPro" id="IPR000160">
    <property type="entry name" value="GGDEF_dom"/>
</dbReference>
<evidence type="ECO:0000313" key="5">
    <source>
        <dbReference type="Proteomes" id="UP000029228"/>
    </source>
</evidence>
<dbReference type="EC" id="2.7.7.65" evidence="1"/>
<dbReference type="InterPro" id="IPR029787">
    <property type="entry name" value="Nucleotide_cyclase"/>
</dbReference>
<dbReference type="PANTHER" id="PTHR45138">
    <property type="entry name" value="REGULATORY COMPONENTS OF SENSORY TRANSDUCTION SYSTEM"/>
    <property type="match status" value="1"/>
</dbReference>
<protein>
    <recommendedName>
        <fullName evidence="1">diguanylate cyclase</fullName>
        <ecNumber evidence="1">2.7.7.65</ecNumber>
    </recommendedName>
</protein>
<dbReference type="InterPro" id="IPR050469">
    <property type="entry name" value="Diguanylate_Cyclase"/>
</dbReference>
<dbReference type="PROSITE" id="PS50887">
    <property type="entry name" value="GGDEF"/>
    <property type="match status" value="1"/>
</dbReference>
<dbReference type="PANTHER" id="PTHR45138:SF9">
    <property type="entry name" value="DIGUANYLATE CYCLASE DGCM-RELATED"/>
    <property type="match status" value="1"/>
</dbReference>
<dbReference type="STRING" id="990268.JCM19235_2172"/>
<dbReference type="Gene3D" id="3.30.70.270">
    <property type="match status" value="1"/>
</dbReference>
<proteinExistence type="predicted"/>
<dbReference type="GO" id="GO:0005886">
    <property type="term" value="C:plasma membrane"/>
    <property type="evidence" value="ECO:0007669"/>
    <property type="project" value="TreeGrafter"/>
</dbReference>
<dbReference type="GO" id="GO:0052621">
    <property type="term" value="F:diguanylate cyclase activity"/>
    <property type="evidence" value="ECO:0007669"/>
    <property type="project" value="UniProtKB-EC"/>
</dbReference>
<dbReference type="Pfam" id="PF00990">
    <property type="entry name" value="GGDEF"/>
    <property type="match status" value="1"/>
</dbReference>
<evidence type="ECO:0000256" key="2">
    <source>
        <dbReference type="ARBA" id="ARBA00034247"/>
    </source>
</evidence>
<keyword evidence="5" id="KW-1185">Reference proteome</keyword>
<dbReference type="GO" id="GO:0043709">
    <property type="term" value="P:cell adhesion involved in single-species biofilm formation"/>
    <property type="evidence" value="ECO:0007669"/>
    <property type="project" value="TreeGrafter"/>
</dbReference>
<dbReference type="InterPro" id="IPR043128">
    <property type="entry name" value="Rev_trsase/Diguanyl_cyclase"/>
</dbReference>
<organism evidence="4 5">
    <name type="scientific">Vibrio maritimus</name>
    <dbReference type="NCBI Taxonomy" id="990268"/>
    <lineage>
        <taxon>Bacteria</taxon>
        <taxon>Pseudomonadati</taxon>
        <taxon>Pseudomonadota</taxon>
        <taxon>Gammaproteobacteria</taxon>
        <taxon>Vibrionales</taxon>
        <taxon>Vibrionaceae</taxon>
        <taxon>Vibrio</taxon>
    </lineage>
</organism>
<accession>A0A090RWY6</accession>
<evidence type="ECO:0000259" key="3">
    <source>
        <dbReference type="PROSITE" id="PS50887"/>
    </source>
</evidence>
<dbReference type="AlphaFoldDB" id="A0A090RWY6"/>
<gene>
    <name evidence="4" type="ORF">JCM19235_2172</name>
</gene>
<feature type="domain" description="GGDEF" evidence="3">
    <location>
        <begin position="1"/>
        <end position="53"/>
    </location>
</feature>
<evidence type="ECO:0000313" key="4">
    <source>
        <dbReference type="EMBL" id="GAL18749.1"/>
    </source>
</evidence>
<name>A0A090RWY6_9VIBR</name>
<comment type="catalytic activity">
    <reaction evidence="2">
        <text>2 GTP = 3',3'-c-di-GMP + 2 diphosphate</text>
        <dbReference type="Rhea" id="RHEA:24898"/>
        <dbReference type="ChEBI" id="CHEBI:33019"/>
        <dbReference type="ChEBI" id="CHEBI:37565"/>
        <dbReference type="ChEBI" id="CHEBI:58805"/>
        <dbReference type="EC" id="2.7.7.65"/>
    </reaction>
</comment>
<evidence type="ECO:0000256" key="1">
    <source>
        <dbReference type="ARBA" id="ARBA00012528"/>
    </source>
</evidence>
<comment type="caution">
    <text evidence="4">The sequence shown here is derived from an EMBL/GenBank/DDBJ whole genome shotgun (WGS) entry which is preliminary data.</text>
</comment>
<dbReference type="EMBL" id="BBMR01000003">
    <property type="protein sequence ID" value="GAL18749.1"/>
    <property type="molecule type" value="Genomic_DNA"/>
</dbReference>
<reference evidence="4 5" key="1">
    <citation type="submission" date="2014-09" db="EMBL/GenBank/DDBJ databases">
        <title>Vibrio maritimus JCM 19235. (C45) whole genome shotgun sequence.</title>
        <authorList>
            <person name="Sawabe T."/>
            <person name="Meirelles P."/>
            <person name="Nakanishi M."/>
            <person name="Sayaka M."/>
            <person name="Hattori M."/>
            <person name="Ohkuma M."/>
        </authorList>
    </citation>
    <scope>NUCLEOTIDE SEQUENCE [LARGE SCALE GENOMIC DNA]</scope>
    <source>
        <strain evidence="5">JCM19235</strain>
    </source>
</reference>
<dbReference type="GO" id="GO:1902201">
    <property type="term" value="P:negative regulation of bacterial-type flagellum-dependent cell motility"/>
    <property type="evidence" value="ECO:0007669"/>
    <property type="project" value="TreeGrafter"/>
</dbReference>
<dbReference type="Proteomes" id="UP000029228">
    <property type="component" value="Unassembled WGS sequence"/>
</dbReference>
<dbReference type="SUPFAM" id="SSF55073">
    <property type="entry name" value="Nucleotide cyclase"/>
    <property type="match status" value="1"/>
</dbReference>